<gene>
    <name evidence="2" type="ORF">AWE51_03130</name>
</gene>
<reference evidence="2 3" key="1">
    <citation type="submission" date="2016-01" db="EMBL/GenBank/DDBJ databases">
        <title>The draft genome sequence of Aquimarina sp. RZW4-3-2.</title>
        <authorList>
            <person name="Wang Y."/>
        </authorList>
    </citation>
    <scope>NUCLEOTIDE SEQUENCE [LARGE SCALE GENOMIC DNA]</scope>
    <source>
        <strain evidence="2 3">RZW4-3-2</strain>
    </source>
</reference>
<dbReference type="OrthoDB" id="973965at2"/>
<organism evidence="2 3">
    <name type="scientific">Aquimarina aggregata</name>
    <dbReference type="NCBI Taxonomy" id="1642818"/>
    <lineage>
        <taxon>Bacteria</taxon>
        <taxon>Pseudomonadati</taxon>
        <taxon>Bacteroidota</taxon>
        <taxon>Flavobacteriia</taxon>
        <taxon>Flavobacteriales</taxon>
        <taxon>Flavobacteriaceae</taxon>
        <taxon>Aquimarina</taxon>
    </lineage>
</organism>
<feature type="chain" id="PRO_5007842021" description="Carboxypeptidase regulatory-like domain-containing protein" evidence="1">
    <location>
        <begin position="24"/>
        <end position="620"/>
    </location>
</feature>
<accession>A0A163CII4</accession>
<dbReference type="STRING" id="1642818.AWE51_03130"/>
<proteinExistence type="predicted"/>
<feature type="signal peptide" evidence="1">
    <location>
        <begin position="1"/>
        <end position="23"/>
    </location>
</feature>
<comment type="caution">
    <text evidence="2">The sequence shown here is derived from an EMBL/GenBank/DDBJ whole genome shotgun (WGS) entry which is preliminary data.</text>
</comment>
<dbReference type="PROSITE" id="PS51257">
    <property type="entry name" value="PROKAR_LIPOPROTEIN"/>
    <property type="match status" value="1"/>
</dbReference>
<evidence type="ECO:0008006" key="4">
    <source>
        <dbReference type="Google" id="ProtNLM"/>
    </source>
</evidence>
<dbReference type="AlphaFoldDB" id="A0A163CII4"/>
<evidence type="ECO:0000256" key="1">
    <source>
        <dbReference type="SAM" id="SignalP"/>
    </source>
</evidence>
<sequence length="620" mass="67011">MKKVLLKQILHVLVIVFSFTACDKDADLIENTENINANYSHEKSEPSEIDHVLAEYTKKYNGESVKANFIGRIINENNEPIEGARVTLGGQEKETDENGIVTFSNAQVQQYFAYIRAFADGYLEGSRVMVPDLDRGNQNNFTIKLFKFNQVGRIHSKKGGKVSFKSDKGEGVVYFNSGFTDESGNPYNGEVAVSINYLNPLNPDTANTMPGDLYGITRDFDQVALGSYGMVQVELRGESGEKLQIIDPAKIILPIHPDQIATAANEVPMWSFNEHAGVWYEEAIAYKDGNRYVAEVSHFSFWNCDAPFPVVNFSATVIDAITSNPLAGLRVEITYSGFTRFAITNATGLVSGKVPSNQTMTITILDICGNVLYLDPAFGPFTTTTNVTIPITPNPLQSFNLSGTVTDCTAAPVTNGYVTLTHTLSGQFITGISVTGGTYSYAGIGCTLPSNITIAAVDLSTAQGSTTTTTVNPGANTQNIVICGGLASEYIRYRINTTTGPYQYDLLQPFGAIRNTGALVQASNGTSTTYIYSNTLTLGTGYPFGTGPNAMFIENLSHVNGLNASATMALATPMTFDLIAITPGPGGIGQYISIDFSGNYVDYNGVTNTIQGEARIYRDY</sequence>
<dbReference type="EMBL" id="LQRT01000002">
    <property type="protein sequence ID" value="KZS42450.1"/>
    <property type="molecule type" value="Genomic_DNA"/>
</dbReference>
<protein>
    <recommendedName>
        <fullName evidence="4">Carboxypeptidase regulatory-like domain-containing protein</fullName>
    </recommendedName>
</protein>
<dbReference type="RefSeq" id="WP_066310199.1">
    <property type="nucleotide sequence ID" value="NZ_LQRT01000002.1"/>
</dbReference>
<evidence type="ECO:0000313" key="3">
    <source>
        <dbReference type="Proteomes" id="UP000076715"/>
    </source>
</evidence>
<name>A0A163CII4_9FLAO</name>
<evidence type="ECO:0000313" key="2">
    <source>
        <dbReference type="EMBL" id="KZS42450.1"/>
    </source>
</evidence>
<keyword evidence="1" id="KW-0732">Signal</keyword>
<keyword evidence="3" id="KW-1185">Reference proteome</keyword>
<dbReference type="Proteomes" id="UP000076715">
    <property type="component" value="Unassembled WGS sequence"/>
</dbReference>